<dbReference type="GO" id="GO:0006310">
    <property type="term" value="P:DNA recombination"/>
    <property type="evidence" value="ECO:0007669"/>
    <property type="project" value="UniProtKB-KW"/>
</dbReference>
<dbReference type="GO" id="GO:0003677">
    <property type="term" value="F:DNA binding"/>
    <property type="evidence" value="ECO:0007669"/>
    <property type="project" value="InterPro"/>
</dbReference>
<feature type="compositionally biased region" description="Low complexity" evidence="2">
    <location>
        <begin position="157"/>
        <end position="166"/>
    </location>
</feature>
<reference evidence="4" key="1">
    <citation type="submission" date="2014-11" db="EMBL/GenBank/DDBJ databases">
        <title>Draft genome sequence of Hydrogenophaga intermedia S1.</title>
        <authorList>
            <person name="Gan H.M."/>
            <person name="Chew T.H."/>
            <person name="Stolz A."/>
        </authorList>
    </citation>
    <scope>NUCLEOTIDE SEQUENCE [LARGE SCALE GENOMIC DNA]</scope>
    <source>
        <strain evidence="4">S1</strain>
    </source>
</reference>
<proteinExistence type="predicted"/>
<protein>
    <submittedName>
        <fullName evidence="3">Mg chelatase-like protein</fullName>
        <ecNumber evidence="3">6.6.1.1</ecNumber>
    </submittedName>
</protein>
<gene>
    <name evidence="3" type="ORF">BN948_02045</name>
</gene>
<evidence type="ECO:0000313" key="4">
    <source>
        <dbReference type="Proteomes" id="UP000028878"/>
    </source>
</evidence>
<dbReference type="EMBL" id="CCAE010000013">
    <property type="protein sequence ID" value="CDN87620.1"/>
    <property type="molecule type" value="Genomic_DNA"/>
</dbReference>
<evidence type="ECO:0000313" key="3">
    <source>
        <dbReference type="EMBL" id="CDN87620.1"/>
    </source>
</evidence>
<dbReference type="SUPFAM" id="SSF56349">
    <property type="entry name" value="DNA breaking-rejoining enzymes"/>
    <property type="match status" value="1"/>
</dbReference>
<dbReference type="InterPro" id="IPR011010">
    <property type="entry name" value="DNA_brk_join_enz"/>
</dbReference>
<dbReference type="InterPro" id="IPR013762">
    <property type="entry name" value="Integrase-like_cat_sf"/>
</dbReference>
<feature type="compositionally biased region" description="Basic residues" evidence="2">
    <location>
        <begin position="146"/>
        <end position="155"/>
    </location>
</feature>
<dbReference type="Gene3D" id="1.10.443.10">
    <property type="entry name" value="Intergrase catalytic core"/>
    <property type="match status" value="1"/>
</dbReference>
<evidence type="ECO:0000256" key="2">
    <source>
        <dbReference type="SAM" id="MobiDB-lite"/>
    </source>
</evidence>
<keyword evidence="3" id="KW-0436">Ligase</keyword>
<dbReference type="GO" id="GO:0016851">
    <property type="term" value="F:magnesium chelatase activity"/>
    <property type="evidence" value="ECO:0007669"/>
    <property type="project" value="UniProtKB-EC"/>
</dbReference>
<name>A0A1L1PDP0_HYDIT</name>
<feature type="region of interest" description="Disordered" evidence="2">
    <location>
        <begin position="145"/>
        <end position="166"/>
    </location>
</feature>
<dbReference type="AlphaFoldDB" id="A0A1L1PDP0"/>
<dbReference type="Proteomes" id="UP000028878">
    <property type="component" value="Unassembled WGS sequence"/>
</dbReference>
<dbReference type="GO" id="GO:0015074">
    <property type="term" value="P:DNA integration"/>
    <property type="evidence" value="ECO:0007669"/>
    <property type="project" value="InterPro"/>
</dbReference>
<keyword evidence="4" id="KW-1185">Reference proteome</keyword>
<sequence>MTAVQILDHRVQMLGQPTSVKGLSNENRDALIVSMREVDGVWVVISRYGDDVWWTTGSPTNTTKNQTAMDYAAIPEPFRATVKAAMYRLKRRGRPGRKPPAAATVVSAFRYLAHFLQHAFDLGVRNLAGITPLVCSSYKQACLTKSKSRGGRGGRGKTSSSTSGAGLSRATIRHRLAAVELIYELSQFTDDRMLQHPWPDTSAHQIAWEKKSRRSTGNTTPLMSDEVFEVFFQKAWSIVESAGQLLDIRDEIAKPQYRGRGGRVTDRTNRVLRKLGWSEGFGALETALIDVRTACYVVVAGLSGCRNHELAFLRSNATYSTIDDHGERYWWMRSTSTKTDVGATEWMIPEVAVTALRIMDRWAAPLQARLAAQIEELRAANSADPRIAEAQEHVGAIFVGVASIKKNEVRTLSMTQTNVNLKRFAKACGSTWRLASHQFRRKFANYAARSRFGDLRYLKEHFKHWSLDMTLGYGLNESQEQALYLEIEEEYDLIKERVVAEWLSKTEPLAGGYGANLVAWRDREENITLFKDHAHMIRSIASSTAIRSNGHAWCTADDNLCEGNDIDPTRCGDGCNNAVISRRHAPIHVGLFKQLKALEDCVDIGEGGRKRVARDLERCRSVLATLGLDPLEPIPA</sequence>
<dbReference type="EC" id="6.6.1.1" evidence="3"/>
<organism evidence="3 4">
    <name type="scientific">Hydrogenophaga intermedia</name>
    <dbReference type="NCBI Taxonomy" id="65786"/>
    <lineage>
        <taxon>Bacteria</taxon>
        <taxon>Pseudomonadati</taxon>
        <taxon>Pseudomonadota</taxon>
        <taxon>Betaproteobacteria</taxon>
        <taxon>Burkholderiales</taxon>
        <taxon>Comamonadaceae</taxon>
        <taxon>Hydrogenophaga</taxon>
    </lineage>
</organism>
<keyword evidence="1" id="KW-0233">DNA recombination</keyword>
<evidence type="ECO:0000256" key="1">
    <source>
        <dbReference type="ARBA" id="ARBA00023172"/>
    </source>
</evidence>
<accession>A0A1L1PDP0</accession>